<proteinExistence type="predicted"/>
<feature type="domain" description="Hpc2-related" evidence="2">
    <location>
        <begin position="733"/>
        <end position="772"/>
    </location>
</feature>
<feature type="compositionally biased region" description="Polar residues" evidence="1">
    <location>
        <begin position="144"/>
        <end position="162"/>
    </location>
</feature>
<dbReference type="EMBL" id="AXCR01000010">
    <property type="protein sequence ID" value="KJR83506.1"/>
    <property type="molecule type" value="Genomic_DNA"/>
</dbReference>
<feature type="compositionally biased region" description="Low complexity" evidence="1">
    <location>
        <begin position="800"/>
        <end position="814"/>
    </location>
</feature>
<protein>
    <submittedName>
        <fullName evidence="3">Histone promoter control protein</fullName>
    </submittedName>
</protein>
<reference evidence="3 4" key="1">
    <citation type="journal article" date="2014" name="BMC Genomics">
        <title>Comparative genomics of the major fungal agents of human and animal Sporotrichosis: Sporothrix schenckii and Sporothrix brasiliensis.</title>
        <authorList>
            <person name="Teixeira M.M."/>
            <person name="de Almeida L.G."/>
            <person name="Kubitschek-Barreira P."/>
            <person name="Alves F.L."/>
            <person name="Kioshima E.S."/>
            <person name="Abadio A.K."/>
            <person name="Fernandes L."/>
            <person name="Derengowski L.S."/>
            <person name="Ferreira K.S."/>
            <person name="Souza R.C."/>
            <person name="Ruiz J.C."/>
            <person name="de Andrade N.C."/>
            <person name="Paes H.C."/>
            <person name="Nicola A.M."/>
            <person name="Albuquerque P."/>
            <person name="Gerber A.L."/>
            <person name="Martins V.P."/>
            <person name="Peconick L.D."/>
            <person name="Neto A.V."/>
            <person name="Chaucanez C.B."/>
            <person name="Silva P.A."/>
            <person name="Cunha O.L."/>
            <person name="de Oliveira F.F."/>
            <person name="dos Santos T.C."/>
            <person name="Barros A.L."/>
            <person name="Soares M.A."/>
            <person name="de Oliveira L.M."/>
            <person name="Marini M.M."/>
            <person name="Villalobos-Duno H."/>
            <person name="Cunha M.M."/>
            <person name="de Hoog S."/>
            <person name="da Silveira J.F."/>
            <person name="Henrissat B."/>
            <person name="Nino-Vega G.A."/>
            <person name="Cisalpino P.S."/>
            <person name="Mora-Montes H.M."/>
            <person name="Almeida S.R."/>
            <person name="Stajich J.E."/>
            <person name="Lopes-Bezerra L.M."/>
            <person name="Vasconcelos A.T."/>
            <person name="Felipe M.S."/>
        </authorList>
    </citation>
    <scope>NUCLEOTIDE SEQUENCE [LARGE SCALE GENOMIC DNA]</scope>
    <source>
        <strain evidence="3 4">1099-18</strain>
    </source>
</reference>
<feature type="compositionally biased region" description="Polar residues" evidence="1">
    <location>
        <begin position="283"/>
        <end position="295"/>
    </location>
</feature>
<feature type="compositionally biased region" description="Polar residues" evidence="1">
    <location>
        <begin position="315"/>
        <end position="337"/>
    </location>
</feature>
<dbReference type="KEGG" id="ssck:SPSK_03978"/>
<evidence type="ECO:0000259" key="2">
    <source>
        <dbReference type="Pfam" id="PF08729"/>
    </source>
</evidence>
<feature type="compositionally biased region" description="Low complexity" evidence="1">
    <location>
        <begin position="362"/>
        <end position="414"/>
    </location>
</feature>
<comment type="caution">
    <text evidence="3">The sequence shown here is derived from an EMBL/GenBank/DDBJ whole genome shotgun (WGS) entry which is preliminary data.</text>
</comment>
<feature type="compositionally biased region" description="Basic and acidic residues" evidence="1">
    <location>
        <begin position="452"/>
        <end position="479"/>
    </location>
</feature>
<sequence length="884" mass="91712">MATPIRDLNMSTAQYSSSPDLSSLPSGSPSEPGSPPRPNQRRTSFNAPIAASFKMVPQQSPQQPGGQAQDFSLEGVRLTKDGVPRKKPGRKPGTTVAKKAADGTNPAMATATASGSGVDKLKRPRKPRDPSAPPMARKKRATGSDANETVGSTGLSRSSSANMHFEPKHELTSMRMDIDSRPAPRSLGPSAILHQQPRQPPLTMIDKMPKREHPPSSMMSILNADDSPPRPSQPATTSTTPVRSIGQSYDPVRSSTYDPVRETMMSRDPYGTGPLGSPRAPSHVTTNRASASPSIASLVDPAPSTHRSPVGQFALASQHSPPSMSVAAATTSSNNPPVSRYRENVPSLPPSPSPAPPMRTFAVPTPSSSTKPSPQAAPKSKSASSEAAPPMATISSLADASRPPSDAALSADAKSAAKKDAQGLSKSSKPPPPPPVPTAAKTASGKPMTTKAAEKAAEKAEKAAEKAEKAAEKAAEKKAAAAAKAAIKTAKATAKSAAKAAGKASTKSAAATEASAPSSPETSTISKASDPKTVANSEDVVMSGTESAAPANNAPHIKKFASILQQERGGKKSAASSPKLTAAKGDAVGALAVPDASPLLAGSEPERSILDFGKAMPGEENVVPSIVLHIPLVQGESNTYINFMRLAENQFGWDALHPRLAAHRDRKLRIAAASAALERNGSGRESGDEMTDDMQSGDEGSNEENGAGADNGNATANASGIEDAPAKPARKKRTFKEDEYDRDDDFVDDSEMLWEEQAAASRDGFFVYSGPLVPEEEKPEEGATTPAKRGRGSRGGRGGARSAVGRSAAGRSTTGRGGGPGSRGGTTYRRPRMTKVEKEQRDREKAEQDGTKATKAKAAKTAKAAADSNVDTSSPFSTSMAIDL</sequence>
<dbReference type="GeneID" id="27666070"/>
<feature type="compositionally biased region" description="Basic and acidic residues" evidence="1">
    <location>
        <begin position="165"/>
        <end position="182"/>
    </location>
</feature>
<feature type="compositionally biased region" description="Pro residues" evidence="1">
    <location>
        <begin position="347"/>
        <end position="357"/>
    </location>
</feature>
<dbReference type="Proteomes" id="UP000033710">
    <property type="component" value="Unassembled WGS sequence"/>
</dbReference>
<dbReference type="InterPro" id="IPR014840">
    <property type="entry name" value="HRD"/>
</dbReference>
<evidence type="ECO:0000256" key="1">
    <source>
        <dbReference type="SAM" id="MobiDB-lite"/>
    </source>
</evidence>
<feature type="compositionally biased region" description="Acidic residues" evidence="1">
    <location>
        <begin position="688"/>
        <end position="702"/>
    </location>
</feature>
<feature type="compositionally biased region" description="Basic and acidic residues" evidence="1">
    <location>
        <begin position="834"/>
        <end position="852"/>
    </location>
</feature>
<feature type="region of interest" description="Disordered" evidence="1">
    <location>
        <begin position="677"/>
        <end position="736"/>
    </location>
</feature>
<dbReference type="RefSeq" id="XP_016586182.1">
    <property type="nucleotide sequence ID" value="XM_016730793.1"/>
</dbReference>
<dbReference type="Pfam" id="PF08729">
    <property type="entry name" value="HUN"/>
    <property type="match status" value="1"/>
</dbReference>
<organism evidence="3 4">
    <name type="scientific">Sporothrix schenckii 1099-18</name>
    <dbReference type="NCBI Taxonomy" id="1397361"/>
    <lineage>
        <taxon>Eukaryota</taxon>
        <taxon>Fungi</taxon>
        <taxon>Dikarya</taxon>
        <taxon>Ascomycota</taxon>
        <taxon>Pezizomycotina</taxon>
        <taxon>Sordariomycetes</taxon>
        <taxon>Sordariomycetidae</taxon>
        <taxon>Ophiostomatales</taxon>
        <taxon>Ophiostomataceae</taxon>
        <taxon>Sporothrix</taxon>
    </lineage>
</organism>
<feature type="compositionally biased region" description="Polar residues" evidence="1">
    <location>
        <begin position="233"/>
        <end position="257"/>
    </location>
</feature>
<reference evidence="3 4" key="2">
    <citation type="journal article" date="2015" name="Eukaryot. Cell">
        <title>Asexual propagation of a virulent clone complex in a human and feline outbreak of sporotrichosis.</title>
        <authorList>
            <person name="Teixeira Mde M."/>
            <person name="Rodrigues A.M."/>
            <person name="Tsui C.K."/>
            <person name="de Almeida L.G."/>
            <person name="Van Diepeningen A.D."/>
            <person name="van den Ende B.G."/>
            <person name="Fernandes G.F."/>
            <person name="Kano R."/>
            <person name="Hamelin R.C."/>
            <person name="Lopes-Bezerra L.M."/>
            <person name="Vasconcelos A.T."/>
            <person name="de Hoog S."/>
            <person name="de Camargo Z.P."/>
            <person name="Felipe M.S."/>
        </authorList>
    </citation>
    <scope>NUCLEOTIDE SEQUENCE [LARGE SCALE GENOMIC DNA]</scope>
    <source>
        <strain evidence="3 4">1099-18</strain>
    </source>
</reference>
<feature type="compositionally biased region" description="Low complexity" evidence="1">
    <location>
        <begin position="16"/>
        <end position="31"/>
    </location>
</feature>
<dbReference type="OrthoDB" id="5576775at2759"/>
<feature type="compositionally biased region" description="Low complexity" evidence="1">
    <location>
        <begin position="57"/>
        <end position="69"/>
    </location>
</feature>
<dbReference type="AlphaFoldDB" id="A0A0F2M5P9"/>
<accession>A0A0F2M5P9</accession>
<feature type="region of interest" description="Disordered" evidence="1">
    <location>
        <begin position="1"/>
        <end position="554"/>
    </location>
</feature>
<feature type="compositionally biased region" description="Low complexity" evidence="1">
    <location>
        <begin position="480"/>
        <end position="526"/>
    </location>
</feature>
<feature type="compositionally biased region" description="Low complexity" evidence="1">
    <location>
        <begin position="703"/>
        <end position="720"/>
    </location>
</feature>
<name>A0A0F2M5P9_SPOSC</name>
<dbReference type="VEuPathDB" id="FungiDB:SPSK_03978"/>
<evidence type="ECO:0000313" key="4">
    <source>
        <dbReference type="Proteomes" id="UP000033710"/>
    </source>
</evidence>
<feature type="region of interest" description="Disordered" evidence="1">
    <location>
        <begin position="770"/>
        <end position="884"/>
    </location>
</feature>
<evidence type="ECO:0000313" key="3">
    <source>
        <dbReference type="EMBL" id="KJR83506.1"/>
    </source>
</evidence>
<feature type="compositionally biased region" description="Polar residues" evidence="1">
    <location>
        <begin position="869"/>
        <end position="884"/>
    </location>
</feature>
<feature type="compositionally biased region" description="Gly residues" evidence="1">
    <location>
        <begin position="815"/>
        <end position="824"/>
    </location>
</feature>
<gene>
    <name evidence="3" type="ORF">SPSK_03978</name>
</gene>